<dbReference type="EMBL" id="JBHTCA010000003">
    <property type="protein sequence ID" value="MFC7408367.1"/>
    <property type="molecule type" value="Genomic_DNA"/>
</dbReference>
<keyword evidence="1" id="KW-1133">Transmembrane helix</keyword>
<dbReference type="Proteomes" id="UP001596501">
    <property type="component" value="Unassembled WGS sequence"/>
</dbReference>
<keyword evidence="3" id="KW-1185">Reference proteome</keyword>
<dbReference type="PANTHER" id="PTHR38602">
    <property type="entry name" value="INNER MEMBRANE PROTEIN-RELATED"/>
    <property type="match status" value="1"/>
</dbReference>
<evidence type="ECO:0000313" key="3">
    <source>
        <dbReference type="Proteomes" id="UP001596501"/>
    </source>
</evidence>
<accession>A0ABW2QJV1</accession>
<comment type="caution">
    <text evidence="2">The sequence shown here is derived from an EMBL/GenBank/DDBJ whole genome shotgun (WGS) entry which is preliminary data.</text>
</comment>
<name>A0ABW2QJV1_9BURK</name>
<organism evidence="2 3">
    <name type="scientific">Hydrogenophaga atypica</name>
    <dbReference type="NCBI Taxonomy" id="249409"/>
    <lineage>
        <taxon>Bacteria</taxon>
        <taxon>Pseudomonadati</taxon>
        <taxon>Pseudomonadota</taxon>
        <taxon>Betaproteobacteria</taxon>
        <taxon>Burkholderiales</taxon>
        <taxon>Comamonadaceae</taxon>
        <taxon>Hydrogenophaga</taxon>
    </lineage>
</organism>
<feature type="transmembrane region" description="Helical" evidence="1">
    <location>
        <begin position="6"/>
        <end position="23"/>
    </location>
</feature>
<protein>
    <submittedName>
        <fullName evidence="2">DUF2065 domain-containing protein</fullName>
    </submittedName>
</protein>
<reference evidence="3" key="1">
    <citation type="journal article" date="2019" name="Int. J. Syst. Evol. Microbiol.">
        <title>The Global Catalogue of Microorganisms (GCM) 10K type strain sequencing project: providing services to taxonomists for standard genome sequencing and annotation.</title>
        <authorList>
            <consortium name="The Broad Institute Genomics Platform"/>
            <consortium name="The Broad Institute Genome Sequencing Center for Infectious Disease"/>
            <person name="Wu L."/>
            <person name="Ma J."/>
        </authorList>
    </citation>
    <scope>NUCLEOTIDE SEQUENCE [LARGE SCALE GENOMIC DNA]</scope>
    <source>
        <strain evidence="3">CGMCC 1.12371</strain>
    </source>
</reference>
<evidence type="ECO:0000313" key="2">
    <source>
        <dbReference type="EMBL" id="MFC7408367.1"/>
    </source>
</evidence>
<dbReference type="RefSeq" id="WP_382220529.1">
    <property type="nucleotide sequence ID" value="NZ_JBHTCA010000003.1"/>
</dbReference>
<proteinExistence type="predicted"/>
<keyword evidence="1" id="KW-0812">Transmembrane</keyword>
<dbReference type="InterPro" id="IPR019201">
    <property type="entry name" value="DUF2065"/>
</dbReference>
<keyword evidence="1" id="KW-0472">Membrane</keyword>
<sequence>MSEVFWLALALMLVLEGLLPMLAPTRWRQMFSEILKLHDGQIRFFGLCCVVAGLLLWWWLSPA</sequence>
<dbReference type="Pfam" id="PF09838">
    <property type="entry name" value="DUF2065"/>
    <property type="match status" value="1"/>
</dbReference>
<dbReference type="PANTHER" id="PTHR38602:SF1">
    <property type="entry name" value="INNER MEMBRANE PROTEIN"/>
    <property type="match status" value="1"/>
</dbReference>
<evidence type="ECO:0000256" key="1">
    <source>
        <dbReference type="SAM" id="Phobius"/>
    </source>
</evidence>
<gene>
    <name evidence="2" type="ORF">ACFQPB_05805</name>
</gene>
<feature type="transmembrane region" description="Helical" evidence="1">
    <location>
        <begin position="44"/>
        <end position="60"/>
    </location>
</feature>